<accession>A0AAD6WLK5</accession>
<dbReference type="AlphaFoldDB" id="A0AAD6WLK5"/>
<dbReference type="PANTHER" id="PTHR47667">
    <property type="entry name" value="REGULATOR OF TY1 TRANSPOSITION PROTEIN 107"/>
    <property type="match status" value="1"/>
</dbReference>
<evidence type="ECO:0000256" key="1">
    <source>
        <dbReference type="SAM" id="MobiDB-lite"/>
    </source>
</evidence>
<reference evidence="3" key="1">
    <citation type="submission" date="2023-03" db="EMBL/GenBank/DDBJ databases">
        <title>Massive genome expansion in bonnet fungi (Mycena s.s.) driven by repeated elements and novel gene families across ecological guilds.</title>
        <authorList>
            <consortium name="Lawrence Berkeley National Laboratory"/>
            <person name="Harder C.B."/>
            <person name="Miyauchi S."/>
            <person name="Viragh M."/>
            <person name="Kuo A."/>
            <person name="Thoen E."/>
            <person name="Andreopoulos B."/>
            <person name="Lu D."/>
            <person name="Skrede I."/>
            <person name="Drula E."/>
            <person name="Henrissat B."/>
            <person name="Morin E."/>
            <person name="Kohler A."/>
            <person name="Barry K."/>
            <person name="LaButti K."/>
            <person name="Morin E."/>
            <person name="Salamov A."/>
            <person name="Lipzen A."/>
            <person name="Mereny Z."/>
            <person name="Hegedus B."/>
            <person name="Baldrian P."/>
            <person name="Stursova M."/>
            <person name="Weitz H."/>
            <person name="Taylor A."/>
            <person name="Grigoriev I.V."/>
            <person name="Nagy L.G."/>
            <person name="Martin F."/>
            <person name="Kauserud H."/>
        </authorList>
    </citation>
    <scope>NUCLEOTIDE SEQUENCE</scope>
    <source>
        <strain evidence="3">CBHHK200</strain>
    </source>
</reference>
<dbReference type="EMBL" id="JARJCM010000325">
    <property type="protein sequence ID" value="KAJ7018743.1"/>
    <property type="molecule type" value="Genomic_DNA"/>
</dbReference>
<feature type="domain" description="BRCT" evidence="2">
    <location>
        <begin position="205"/>
        <end position="268"/>
    </location>
</feature>
<dbReference type="SUPFAM" id="SSF52113">
    <property type="entry name" value="BRCT domain"/>
    <property type="match status" value="2"/>
</dbReference>
<name>A0AAD6WLK5_9AGAR</name>
<dbReference type="Proteomes" id="UP001218188">
    <property type="component" value="Unassembled WGS sequence"/>
</dbReference>
<dbReference type="InterPro" id="IPR036420">
    <property type="entry name" value="BRCT_dom_sf"/>
</dbReference>
<dbReference type="Gene3D" id="3.40.50.10190">
    <property type="entry name" value="BRCT domain"/>
    <property type="match status" value="1"/>
</dbReference>
<evidence type="ECO:0000259" key="2">
    <source>
        <dbReference type="PROSITE" id="PS50172"/>
    </source>
</evidence>
<dbReference type="InterPro" id="IPR001357">
    <property type="entry name" value="BRCT_dom"/>
</dbReference>
<comment type="caution">
    <text evidence="3">The sequence shown here is derived from an EMBL/GenBank/DDBJ whole genome shotgun (WGS) entry which is preliminary data.</text>
</comment>
<dbReference type="PANTHER" id="PTHR47667:SF1">
    <property type="entry name" value="REGULATOR OF TY1 TRANSPOSITION PROTEIN 107"/>
    <property type="match status" value="1"/>
</dbReference>
<evidence type="ECO:0000313" key="3">
    <source>
        <dbReference type="EMBL" id="KAJ7018743.1"/>
    </source>
</evidence>
<gene>
    <name evidence="4" type="ORF">C8F04DRAFT_1271755</name>
    <name evidence="3" type="ORF">C8F04DRAFT_1277265</name>
</gene>
<protein>
    <recommendedName>
        <fullName evidence="2">BRCT domain-containing protein</fullName>
    </recommendedName>
</protein>
<dbReference type="PROSITE" id="PS50172">
    <property type="entry name" value="BRCT"/>
    <property type="match status" value="1"/>
</dbReference>
<organism evidence="3 5">
    <name type="scientific">Mycena alexandri</name>
    <dbReference type="NCBI Taxonomy" id="1745969"/>
    <lineage>
        <taxon>Eukaryota</taxon>
        <taxon>Fungi</taxon>
        <taxon>Dikarya</taxon>
        <taxon>Basidiomycota</taxon>
        <taxon>Agaricomycotina</taxon>
        <taxon>Agaricomycetes</taxon>
        <taxon>Agaricomycetidae</taxon>
        <taxon>Agaricales</taxon>
        <taxon>Marasmiineae</taxon>
        <taxon>Mycenaceae</taxon>
        <taxon>Mycena</taxon>
    </lineage>
</organism>
<evidence type="ECO:0000313" key="5">
    <source>
        <dbReference type="Proteomes" id="UP001218188"/>
    </source>
</evidence>
<evidence type="ECO:0000313" key="4">
    <source>
        <dbReference type="EMBL" id="KAJ7023115.1"/>
    </source>
</evidence>
<proteinExistence type="predicted"/>
<keyword evidence="5" id="KW-1185">Reference proteome</keyword>
<dbReference type="InterPro" id="IPR053036">
    <property type="entry name" value="CellCycle_DNARepair_Reg"/>
</dbReference>
<sequence length="282" mass="31267">MYPDSPTHAPASCPHHTRPPAFPSASYRTPDVAYLTSSRGTALGFASDRFYPRYARSLRLLPPPLVPSIYSADSRVLVFPTRVERRSRFPDPPSSPLSPLPITTLSFGFCGSAIICRLLDSNGAEPAETRNLATRIIVERTRFGKCARKKKEEGLKAILVTWVYSSVKAGNKRPPQYYSPDPSMFFSSVFMSAVRLQAASVWTEIAKYGGQWVAAITDDVTHLRVEPTSKTELDFPNSNGFHPFPVSYRWFLDCLIWGVLLPAAPVELSQSHEHDGLSFSAA</sequence>
<dbReference type="EMBL" id="JARJCM010000194">
    <property type="protein sequence ID" value="KAJ7023115.1"/>
    <property type="molecule type" value="Genomic_DNA"/>
</dbReference>
<feature type="region of interest" description="Disordered" evidence="1">
    <location>
        <begin position="1"/>
        <end position="24"/>
    </location>
</feature>